<feature type="compositionally biased region" description="Basic and acidic residues" evidence="1">
    <location>
        <begin position="96"/>
        <end position="111"/>
    </location>
</feature>
<feature type="compositionally biased region" description="Polar residues" evidence="1">
    <location>
        <begin position="186"/>
        <end position="209"/>
    </location>
</feature>
<feature type="domain" description="Formin GTPase-binding" evidence="2">
    <location>
        <begin position="235"/>
        <end position="519"/>
    </location>
</feature>
<evidence type="ECO:0000313" key="4">
    <source>
        <dbReference type="Proteomes" id="UP000012174"/>
    </source>
</evidence>
<dbReference type="InterPro" id="IPR011989">
    <property type="entry name" value="ARM-like"/>
</dbReference>
<feature type="compositionally biased region" description="Basic and acidic residues" evidence="1">
    <location>
        <begin position="49"/>
        <end position="69"/>
    </location>
</feature>
<gene>
    <name evidence="3" type="ORF">UCREL1_2998</name>
</gene>
<dbReference type="OrthoDB" id="2155261at2759"/>
<dbReference type="InterPro" id="IPR016024">
    <property type="entry name" value="ARM-type_fold"/>
</dbReference>
<reference evidence="4" key="1">
    <citation type="journal article" date="2013" name="Genome Announc.">
        <title>Draft genome sequence of the grapevine dieback fungus Eutypa lata UCR-EL1.</title>
        <authorList>
            <person name="Blanco-Ulate B."/>
            <person name="Rolshausen P.E."/>
            <person name="Cantu D."/>
        </authorList>
    </citation>
    <scope>NUCLEOTIDE SEQUENCE [LARGE SCALE GENOMIC DNA]</scope>
    <source>
        <strain evidence="4">UCR-EL1</strain>
    </source>
</reference>
<feature type="region of interest" description="Disordered" evidence="1">
    <location>
        <begin position="1"/>
        <end position="239"/>
    </location>
</feature>
<feature type="region of interest" description="Disordered" evidence="1">
    <location>
        <begin position="283"/>
        <end position="377"/>
    </location>
</feature>
<name>M7SZI4_EUTLA</name>
<dbReference type="EMBL" id="KB705990">
    <property type="protein sequence ID" value="EMR69963.1"/>
    <property type="molecule type" value="Genomic_DNA"/>
</dbReference>
<organism evidence="3 4">
    <name type="scientific">Eutypa lata (strain UCR-EL1)</name>
    <name type="common">Grapevine dieback disease fungus</name>
    <name type="synonym">Eutypa armeniacae</name>
    <dbReference type="NCBI Taxonomy" id="1287681"/>
    <lineage>
        <taxon>Eukaryota</taxon>
        <taxon>Fungi</taxon>
        <taxon>Dikarya</taxon>
        <taxon>Ascomycota</taxon>
        <taxon>Pezizomycotina</taxon>
        <taxon>Sordariomycetes</taxon>
        <taxon>Xylariomycetidae</taxon>
        <taxon>Xylariales</taxon>
        <taxon>Diatrypaceae</taxon>
        <taxon>Eutypa</taxon>
    </lineage>
</organism>
<accession>M7SZI4</accession>
<feature type="compositionally biased region" description="Low complexity" evidence="1">
    <location>
        <begin position="160"/>
        <end position="170"/>
    </location>
</feature>
<dbReference type="Pfam" id="PF06371">
    <property type="entry name" value="Drf_GBD"/>
    <property type="match status" value="1"/>
</dbReference>
<dbReference type="OMA" id="WERCMGG"/>
<feature type="compositionally biased region" description="Basic and acidic residues" evidence="1">
    <location>
        <begin position="283"/>
        <end position="294"/>
    </location>
</feature>
<dbReference type="SUPFAM" id="SSF48371">
    <property type="entry name" value="ARM repeat"/>
    <property type="match status" value="1"/>
</dbReference>
<dbReference type="GO" id="GO:0031267">
    <property type="term" value="F:small GTPase binding"/>
    <property type="evidence" value="ECO:0007669"/>
    <property type="project" value="InterPro"/>
</dbReference>
<feature type="region of interest" description="Disordered" evidence="1">
    <location>
        <begin position="596"/>
        <end position="616"/>
    </location>
</feature>
<dbReference type="SMART" id="SM01140">
    <property type="entry name" value="Drf_GBD"/>
    <property type="match status" value="1"/>
</dbReference>
<keyword evidence="4" id="KW-1185">Reference proteome</keyword>
<proteinExistence type="predicted"/>
<dbReference type="STRING" id="1287681.M7SZI4"/>
<dbReference type="eggNOG" id="ENOG502RXE8">
    <property type="taxonomic scope" value="Eukaryota"/>
</dbReference>
<feature type="compositionally biased region" description="Polar residues" evidence="1">
    <location>
        <begin position="358"/>
        <end position="367"/>
    </location>
</feature>
<dbReference type="GO" id="GO:0030036">
    <property type="term" value="P:actin cytoskeleton organization"/>
    <property type="evidence" value="ECO:0007669"/>
    <property type="project" value="InterPro"/>
</dbReference>
<evidence type="ECO:0000313" key="3">
    <source>
        <dbReference type="EMBL" id="EMR69963.1"/>
    </source>
</evidence>
<dbReference type="AlphaFoldDB" id="M7SZI4"/>
<dbReference type="KEGG" id="ela:UCREL1_2998"/>
<dbReference type="HOGENOM" id="CLU_008022_0_0_1"/>
<feature type="region of interest" description="Disordered" evidence="1">
    <location>
        <begin position="759"/>
        <end position="839"/>
    </location>
</feature>
<evidence type="ECO:0000259" key="2">
    <source>
        <dbReference type="SMART" id="SM01140"/>
    </source>
</evidence>
<dbReference type="InterPro" id="IPR010473">
    <property type="entry name" value="GTPase-bd"/>
</dbReference>
<sequence>MGFPSFSRNNALEEIQQNQLDISRSPLKPTDQPPSPSKTSTFASMKNKLAREKSNTEKPFRQKEPDSPTKPKKTKSATNLVGLFSKPKSMKGMYKHGNEDELRPRKDKENRTPPSSLGTPQEISRPPIYAQFASGALEKQNGPSSNNDVFGGRYSGGHRSSNGSTSDMSSGYRAKPRPKSYHVAYTSKQESHVQGSDLGSGSSRASPSKISRGLHLFTSGSGSKSNRSSESSEAVPVLDTKDIDKHLEAMLDRRNIPEHQRYKMRNLADTIKMEFIRQDYAESRGIRPGSHDSDLSMTGGANVRGKDDGSGGAKVAAAKKSRTRSFTLSRGKKSEPNSPIKKQKGEGSIGRHFRSKSTESVNSMGEQPSSGGSSFSPGGGILSKIKLQQGPVDYVNYLRKVQKPQLVEVGKLHKLRLLLRNETVAWTEEFIRQGGMQEIVGLLHRIIDVEWREEHEDALLHENLLCLKALCTTALALQYLHSIQGTLFPALLHMLFDPEKKGPSEFTTRGIITSVLFTYIQSASPQDRPIRAKTVLGHLHDPQPKEEDRPLGFVMDMRRDRPYRVWCKEVVGVTKEVFWIFLHHLNVVYLPREKEMNQNHQHHQHHQPQRREISSSSIRSVNGTDNLLMKNTSSSVFSSSSSATAAPASDSMDDAAYMRLHFPQERPPVPAAPYVGGVEWDATNYLASHLDLLNAILACTPGGRQERNALRDALRISGWERCMGGSMRLCKEKFYPGVHDALRTWVSAAADDGWAVRDVRYGPPPAESPASRSASPAKKQQNGGGGGIKMNNNNNKRDDMPPPRLEVPRLSLGLDPPHVVASVTPRGVGNNNASDDWLS</sequence>
<dbReference type="Proteomes" id="UP000012174">
    <property type="component" value="Unassembled WGS sequence"/>
</dbReference>
<dbReference type="GO" id="GO:0003779">
    <property type="term" value="F:actin binding"/>
    <property type="evidence" value="ECO:0007669"/>
    <property type="project" value="InterPro"/>
</dbReference>
<feature type="compositionally biased region" description="Low complexity" evidence="1">
    <location>
        <begin position="768"/>
        <end position="781"/>
    </location>
</feature>
<feature type="compositionally biased region" description="Polar residues" evidence="1">
    <location>
        <begin position="829"/>
        <end position="839"/>
    </location>
</feature>
<feature type="compositionally biased region" description="Polar residues" evidence="1">
    <location>
        <begin position="1"/>
        <end position="22"/>
    </location>
</feature>
<dbReference type="Gene3D" id="1.25.10.10">
    <property type="entry name" value="Leucine-rich Repeat Variant"/>
    <property type="match status" value="1"/>
</dbReference>
<feature type="compositionally biased region" description="Low complexity" evidence="1">
    <location>
        <begin position="219"/>
        <end position="233"/>
    </location>
</feature>
<feature type="compositionally biased region" description="Polar residues" evidence="1">
    <location>
        <begin position="112"/>
        <end position="122"/>
    </location>
</feature>
<evidence type="ECO:0000256" key="1">
    <source>
        <dbReference type="SAM" id="MobiDB-lite"/>
    </source>
</evidence>
<protein>
    <submittedName>
        <fullName evidence="3">Putative gtpase binding protein rid1 protein</fullName>
    </submittedName>
</protein>